<dbReference type="RefSeq" id="WP_377099716.1">
    <property type="nucleotide sequence ID" value="NZ_JBHTHU010000006.1"/>
</dbReference>
<proteinExistence type="predicted"/>
<evidence type="ECO:0000313" key="2">
    <source>
        <dbReference type="EMBL" id="MFD0750442.1"/>
    </source>
</evidence>
<feature type="domain" description="Pyrroloquinoline quinone-dependent pyranose dehydrogenase beta-propeller" evidence="1">
    <location>
        <begin position="36"/>
        <end position="413"/>
    </location>
</feature>
<protein>
    <submittedName>
        <fullName evidence="2">PQQ-dependent sugar dehydrogenase</fullName>
    </submittedName>
</protein>
<sequence>MNKNIFWGCCVSVLAIGGLLSFKILGTGAADNAGLTLPQGFKATAIAENIGSARHIAVTPQNDIYVHLARPQNGKGIVVLHDNGTAKADVKTSFGNFGGTGLRINNGYLYASSNTTVYRYKLNANSEVTNPDAPEVVVSGLVSKRTHEDKAMAFDNAGNMYVNIGAYSNICSELDPDKKGCPILDSAGAIWRFRTDKLNQKQSNGVKFASGLRNVVGLDWNQQANQLFVMQHGRDLLTVLFPKLYTAKQSAELPSEAMFALKEGDNAGWPYVYYDHQKQKNMMGPEYGGDGQKEADPKYLKPVVGYPGHLAPVGLMFYTGNQFPAKYKNGAFIAFHGSWNRAPEPQEGFFVVFQPFKNGRPDGQWEIFANGFAGTAEQKAAGRAEHRPVGLAQANDGSIYVSDDSKGFIYKISYQK</sequence>
<dbReference type="PANTHER" id="PTHR19328:SF53">
    <property type="entry name" value="MEMBRANE PROTEIN"/>
    <property type="match status" value="1"/>
</dbReference>
<dbReference type="PANTHER" id="PTHR19328">
    <property type="entry name" value="HEDGEHOG-INTERACTING PROTEIN"/>
    <property type="match status" value="1"/>
</dbReference>
<evidence type="ECO:0000259" key="1">
    <source>
        <dbReference type="Pfam" id="PF22807"/>
    </source>
</evidence>
<dbReference type="InterPro" id="IPR011041">
    <property type="entry name" value="Quinoprot_gluc/sorb_DH_b-prop"/>
</dbReference>
<comment type="caution">
    <text evidence="2">The sequence shown here is derived from an EMBL/GenBank/DDBJ whole genome shotgun (WGS) entry which is preliminary data.</text>
</comment>
<dbReference type="EMBL" id="JBHTHU010000006">
    <property type="protein sequence ID" value="MFD0750442.1"/>
    <property type="molecule type" value="Genomic_DNA"/>
</dbReference>
<organism evidence="2 3">
    <name type="scientific">Mucilaginibacter calamicampi</name>
    <dbReference type="NCBI Taxonomy" id="1302352"/>
    <lineage>
        <taxon>Bacteria</taxon>
        <taxon>Pseudomonadati</taxon>
        <taxon>Bacteroidota</taxon>
        <taxon>Sphingobacteriia</taxon>
        <taxon>Sphingobacteriales</taxon>
        <taxon>Sphingobacteriaceae</taxon>
        <taxon>Mucilaginibacter</taxon>
    </lineage>
</organism>
<accession>A0ABW2YVH8</accession>
<dbReference type="InterPro" id="IPR011042">
    <property type="entry name" value="6-blade_b-propeller_TolB-like"/>
</dbReference>
<dbReference type="Gene3D" id="2.120.10.30">
    <property type="entry name" value="TolB, C-terminal domain"/>
    <property type="match status" value="1"/>
</dbReference>
<dbReference type="InterPro" id="IPR054539">
    <property type="entry name" value="Beta-prop_PDH"/>
</dbReference>
<dbReference type="Proteomes" id="UP001596958">
    <property type="component" value="Unassembled WGS sequence"/>
</dbReference>
<dbReference type="Pfam" id="PF22807">
    <property type="entry name" value="TrAA12"/>
    <property type="match status" value="1"/>
</dbReference>
<dbReference type="SUPFAM" id="SSF50952">
    <property type="entry name" value="Soluble quinoprotein glucose dehydrogenase"/>
    <property type="match status" value="1"/>
</dbReference>
<keyword evidence="3" id="KW-1185">Reference proteome</keyword>
<reference evidence="3" key="1">
    <citation type="journal article" date="2019" name="Int. J. Syst. Evol. Microbiol.">
        <title>The Global Catalogue of Microorganisms (GCM) 10K type strain sequencing project: providing services to taxonomists for standard genome sequencing and annotation.</title>
        <authorList>
            <consortium name="The Broad Institute Genomics Platform"/>
            <consortium name="The Broad Institute Genome Sequencing Center for Infectious Disease"/>
            <person name="Wu L."/>
            <person name="Ma J."/>
        </authorList>
    </citation>
    <scope>NUCLEOTIDE SEQUENCE [LARGE SCALE GENOMIC DNA]</scope>
    <source>
        <strain evidence="3">CCUG 63418</strain>
    </source>
</reference>
<gene>
    <name evidence="2" type="ORF">ACFQZS_09835</name>
</gene>
<name>A0ABW2YVH8_9SPHI</name>
<evidence type="ECO:0000313" key="3">
    <source>
        <dbReference type="Proteomes" id="UP001596958"/>
    </source>
</evidence>